<sequence length="2522" mass="257476">MTAGGLTYAGGRWSGGLDAAYALYTGEWKRAGRVRLAGGGNVLAALPSGPLNGRVGLLPTLGGEVSTDVSPFLTALPAEVRSAIRPGELFAKVTASGAELRLNRTLYQNEPLNLTAAVNWQGRVRASGLLSHPAIRAPLSYDRRGLRVDGARLTGRALSPLLPGVTGAASLSLNVPGEALDWARASGHLRADLTAQGQRVAGDLRLRGGELNGDLQAGPLRVTASRGEVQATGEFAGHTLRANGRLTLPGDFSGLRVNVAGPYVTASAQGDLSDLRGTLTLREQGFGGGPARLVVPAQSFPLRASVTAGRVQVSDLRYVGGRWSGGLDAAYALYTGELKRTGRVRLAGGGNVLAALPSGPLNGRVGLLPTLGGEVSTAVSPFLTALPAEVRSAIRPGELFAKVTASGAELRLNRTLYQNEPLNLTAAVNWQGGVRASGLLTHPGTRLPLEYDGRDLRVTGAVLSGRALRPVLPGAAGQARLDLTLPGLDWQRASGAAQLGLTAPGQRAEGLVTLRAGQLVADLASTLGGQDLRLSGPLYPQADAVLTLRGVSGTLTGDAARALTLRARGRFEERDLDLVVTGQGLTGAAARAEVQATLDGAALTASLRRGAGEGLAAWSASGQVQVPDLRALTGAAGRLNATFQGTLADLRGEAAGEVSGIRFTAPAHFSAGALRVSGLRATLPAGQGGGAVQASGTVWPELALSARTRLTDTLPGDYAAQVGGTLNRPDVQLSGRLDAAPSGLDAAGTRLDGHLLGPDWRLTLGGERLSGTLRGQFGSGAAGGLLTADLRLNTRYRGGAVDVGLTGPLAWNARQGWKGSVRAVGDVPGGPLDAMLDGRGPLALAGILGSGERQAAFTGTLPAALPLKPGGELTLEQVDAGAFWNRPGQLRASGRATLGGASWSGLTVAFAGRLDDAAGELSGDVQARVGGAGAELRLTGPAVQGAASLRGGQYAATLKTQGARSVALARLLPANLGLSALSFGGTLDAAGTLADGPERLRLRGARLHGEHAQAGPFSLSGSAEYDPRSEVLTADLRGSLRGGHLSASGALPGGLNVTLRDVAAAYPGAASFGQGTLGGALTLRGGLRDPLVAGQLGGVVRTEQGTFDTRLTLAGPLRRPDVTARVQASGQASGTLYAEARNLDPARPAGGSVRVYGTLRSGTGPGAARVQADLRGPWPRLGGELSVFAPSLPDALTLRGDGQGAYALSAGKLGRGQLTLTPDAGGGLVPRLAGRLDLTPLALVEGAEGEAKVGAALGGTLAAPTVQADLTTRNVRASGAEVPDLRGTVSGTLSRLASLSGTFTQAGTVDPVARWQGQTLTLSGLNVRVAGSAVAASGTAALGNGGSADLTLATSGDLTGQLRARYAAGTLSAAGTLRTAALGGDAVQTALDVRRSAASGWSGSARVTGGPGGVLTEPLDLRVTGDAAHPLLTGEGGLLGARARVVANVRGVQLRLVDGPGATANGLVQLRPGAQGEWTWSGAASLTRPELAFSVTPSGPLADPQALLTLRRGEWRASGTAGLSAADLTVSDGEREGRVTWDGEQARADLPGLDLTRLGVGGVSGRVTASGEVSRDQNGAVRFQVTGMTAPQALPLLGLTPAGDLSGTLTLSGGRPSVQALARLNAGTLSLDLAQRPGEGGAPARWQGRLGGTLRRGDGQLDLDVRTAATGLSGGAELRAYPLDVSGQTVTASGQLTLSGQSFTAALTAANGVGRARLSAEGGIGDALPAAEKLLGVSPTGEGYSARAVLDAVELGDLKLAPDLSGKVYGEANLSDGGGTFFLASDALEVGERQLPLRIEGSQVAGSWRLRGFLDRSDFTAGLSGGEVFGQGTLQALPLGAVLSAFAGSTPGEGVVTGVARFRFPLADPLAGTASVVAERIRVSARRTENGQTVTETLTGSGSLDYAARELRSVNVQLAGAGTWDVRGQYTRDRVDVNARFTDTTFTPVLQLVPGLADLDPSLRGTVVLSAAGTYDRPRGLLRAENVSGRVAGLTVQVPSFAGDLPDSGAFTAGGRVLTGGSVGSDGKLDVRGQLTLGRLSGTVATFSGLFAPEALGPLPNTTATLRQQSEREWTLDAVSRSTNPVTGAGTLTLAGQLTPRWDLNLQARNYNLPVSAIYARESALTGDFQLRDGGDFVRVSGEGDFARLVLGRVDAPDTLPEAPGTPAQTPGEDFASPLPEEYTTFPKPQPPGGDAAPGTGPATPLLERFLFEDVRLRASGGIRLDENLARAEFSTPGLVVSGTAARPQVRGQIVSQRGSVFLRENEFVITRSDVTFSGAGLYPTFTLTARGTVPSPTTRQRVPVALDVTGRFRTTDGLQGVLDLDTRLSCAEPGPQCRDPDTGTEYGQAELYALVATGVPDLNNLGSNLAGLGSSALQTALNVFFLGELERTLARGLGVDVLRLTPALTTEGGVNATLTVGSYLTRDLFVQYQVDLSGKGLIDATYSTPDGRFTFRVSTPLNGLDLQSVRPDFNVAYNVNPRLSFSVGLENKGGGTASATSAAQPESTQLRFGVTYRIGGR</sequence>
<accession>A0A345IFU8</accession>
<evidence type="ECO:0000256" key="5">
    <source>
        <dbReference type="SAM" id="MobiDB-lite"/>
    </source>
</evidence>
<organism evidence="7 8">
    <name type="scientific">Deinococcus wulumuqiensis</name>
    <dbReference type="NCBI Taxonomy" id="980427"/>
    <lineage>
        <taxon>Bacteria</taxon>
        <taxon>Thermotogati</taxon>
        <taxon>Deinococcota</taxon>
        <taxon>Deinococci</taxon>
        <taxon>Deinococcales</taxon>
        <taxon>Deinococcaceae</taxon>
        <taxon>Deinococcus</taxon>
    </lineage>
</organism>
<feature type="compositionally biased region" description="Low complexity" evidence="5">
    <location>
        <begin position="2193"/>
        <end position="2203"/>
    </location>
</feature>
<protein>
    <submittedName>
        <fullName evidence="7">Translocation/assembly module TamB</fullName>
    </submittedName>
</protein>
<name>A0A345IFU8_9DEIO</name>
<dbReference type="EMBL" id="CP031158">
    <property type="protein sequence ID" value="AXG98570.1"/>
    <property type="molecule type" value="Genomic_DNA"/>
</dbReference>
<comment type="subcellular location">
    <subcellularLocation>
        <location evidence="1">Membrane</location>
        <topology evidence="1">Single-pass membrane protein</topology>
    </subcellularLocation>
</comment>
<feature type="region of interest" description="Disordered" evidence="5">
    <location>
        <begin position="2156"/>
        <end position="2203"/>
    </location>
</feature>
<dbReference type="STRING" id="1288484.GCA_000348665_02533"/>
<evidence type="ECO:0000256" key="3">
    <source>
        <dbReference type="ARBA" id="ARBA00022989"/>
    </source>
</evidence>
<evidence type="ECO:0000313" key="7">
    <source>
        <dbReference type="EMBL" id="AXG98570.1"/>
    </source>
</evidence>
<dbReference type="GO" id="GO:0009306">
    <property type="term" value="P:protein secretion"/>
    <property type="evidence" value="ECO:0007669"/>
    <property type="project" value="InterPro"/>
</dbReference>
<feature type="domain" description="Translocation and assembly module TamB C-terminal" evidence="6">
    <location>
        <begin position="2083"/>
        <end position="2517"/>
    </location>
</feature>
<evidence type="ECO:0000313" key="8">
    <source>
        <dbReference type="Proteomes" id="UP000253744"/>
    </source>
</evidence>
<gene>
    <name evidence="7" type="ORF">DVJ83_04650</name>
</gene>
<dbReference type="GO" id="GO:0005886">
    <property type="term" value="C:plasma membrane"/>
    <property type="evidence" value="ECO:0007669"/>
    <property type="project" value="InterPro"/>
</dbReference>
<proteinExistence type="predicted"/>
<evidence type="ECO:0000256" key="1">
    <source>
        <dbReference type="ARBA" id="ARBA00004167"/>
    </source>
</evidence>
<evidence type="ECO:0000259" key="6">
    <source>
        <dbReference type="Pfam" id="PF04357"/>
    </source>
</evidence>
<dbReference type="KEGG" id="dwu:DVJ83_04650"/>
<dbReference type="InterPro" id="IPR007452">
    <property type="entry name" value="TamB_C"/>
</dbReference>
<keyword evidence="3" id="KW-1133">Transmembrane helix</keyword>
<dbReference type="Pfam" id="PF04357">
    <property type="entry name" value="TamB"/>
    <property type="match status" value="1"/>
</dbReference>
<evidence type="ECO:0000256" key="2">
    <source>
        <dbReference type="ARBA" id="ARBA00022692"/>
    </source>
</evidence>
<reference evidence="7 8" key="1">
    <citation type="submission" date="2018-07" db="EMBL/GenBank/DDBJ databases">
        <title>Complete Genome and Methylome Analysis of Deinococcus wulumuqiensis NEB 479.</title>
        <authorList>
            <person name="Fomenkov A."/>
            <person name="Luyten Y."/>
            <person name="Vincze T."/>
            <person name="Anton B.P."/>
            <person name="Clark T."/>
            <person name="Roberts R.J."/>
            <person name="Morgan R.D."/>
        </authorList>
    </citation>
    <scope>NUCLEOTIDE SEQUENCE [LARGE SCALE GENOMIC DNA]</scope>
    <source>
        <strain evidence="7 8">NEB 479</strain>
    </source>
</reference>
<keyword evidence="4" id="KW-0472">Membrane</keyword>
<keyword evidence="2" id="KW-0812">Transmembrane</keyword>
<dbReference type="Proteomes" id="UP000253744">
    <property type="component" value="Chromosome"/>
</dbReference>
<evidence type="ECO:0000256" key="4">
    <source>
        <dbReference type="ARBA" id="ARBA00023136"/>
    </source>
</evidence>